<dbReference type="Proteomes" id="UP000307702">
    <property type="component" value="Unassembled WGS sequence"/>
</dbReference>
<comment type="caution">
    <text evidence="1">The sequence shown here is derived from an EMBL/GenBank/DDBJ whole genome shotgun (WGS) entry which is preliminary data.</text>
</comment>
<proteinExistence type="predicted"/>
<keyword evidence="2" id="KW-1185">Reference proteome</keyword>
<gene>
    <name evidence="1" type="ORF">FCS21_04525</name>
</gene>
<keyword evidence="1" id="KW-0255">Endonuclease</keyword>
<accession>A0A8H2PMU7</accession>
<dbReference type="EMBL" id="SZVP01000002">
    <property type="protein sequence ID" value="TMM47029.1"/>
    <property type="molecule type" value="Genomic_DNA"/>
</dbReference>
<evidence type="ECO:0000313" key="2">
    <source>
        <dbReference type="Proteomes" id="UP000307702"/>
    </source>
</evidence>
<evidence type="ECO:0000313" key="1">
    <source>
        <dbReference type="EMBL" id="TMM47029.1"/>
    </source>
</evidence>
<organism evidence="1 2">
    <name type="scientific">Colwellia ponticola</name>
    <dbReference type="NCBI Taxonomy" id="2304625"/>
    <lineage>
        <taxon>Bacteria</taxon>
        <taxon>Pseudomonadati</taxon>
        <taxon>Pseudomonadota</taxon>
        <taxon>Gammaproteobacteria</taxon>
        <taxon>Alteromonadales</taxon>
        <taxon>Colwelliaceae</taxon>
        <taxon>Colwellia</taxon>
    </lineage>
</organism>
<dbReference type="GO" id="GO:0003677">
    <property type="term" value="F:DNA binding"/>
    <property type="evidence" value="ECO:0007669"/>
    <property type="project" value="InterPro"/>
</dbReference>
<name>A0A8H2PMU7_9GAMM</name>
<sequence length="234" mass="26224">MDSFNRDHLKSAIKGTVVRLYTAQNSDLDLYRNTLDCFSASIDALIQNISMEDWLIQEKERQVQKTKQNAIGSLHEDIMGSIAGVESLPVGNLIDIISNEKLLVAEVKNKHNTTKGNHKVQIYRDLAQKLDELQGYTGYYVEILPKGAKAYNTPFSPSDNQTKTKLPAREDIRVIDGKSFYALLTGNENALEELYTVLPNIVAEIVQEEFNQKLSADRVTSSTLFGTNFSKAYG</sequence>
<dbReference type="OrthoDB" id="9806692at2"/>
<dbReference type="InterPro" id="IPR019057">
    <property type="entry name" value="Restrct_endonuc_II_Eco47II"/>
</dbReference>
<dbReference type="Pfam" id="PF09553">
    <property type="entry name" value="RE_Eco47II"/>
    <property type="match status" value="1"/>
</dbReference>
<reference evidence="1 2" key="1">
    <citation type="submission" date="2019-05" db="EMBL/GenBank/DDBJ databases">
        <title>Colwellia ponticola sp. nov., isolated from seawater.</title>
        <authorList>
            <person name="Yoon J.-H."/>
        </authorList>
    </citation>
    <scope>NUCLEOTIDE SEQUENCE [LARGE SCALE GENOMIC DNA]</scope>
    <source>
        <strain evidence="1 2">OISW-25</strain>
    </source>
</reference>
<dbReference type="AlphaFoldDB" id="A0A8H2PMU7"/>
<protein>
    <submittedName>
        <fullName evidence="1">Eco47II family restriction endonuclease</fullName>
    </submittedName>
</protein>
<keyword evidence="1" id="KW-0540">Nuclease</keyword>
<keyword evidence="1" id="KW-0378">Hydrolase</keyword>
<dbReference type="GO" id="GO:0009307">
    <property type="term" value="P:DNA restriction-modification system"/>
    <property type="evidence" value="ECO:0007669"/>
    <property type="project" value="InterPro"/>
</dbReference>
<dbReference type="GO" id="GO:0009036">
    <property type="term" value="F:type II site-specific deoxyribonuclease activity"/>
    <property type="evidence" value="ECO:0007669"/>
    <property type="project" value="InterPro"/>
</dbReference>
<dbReference type="RefSeq" id="WP_138620830.1">
    <property type="nucleotide sequence ID" value="NZ_SZVP01000002.1"/>
</dbReference>